<name>A0A420IPV3_9PEZI</name>
<gene>
    <name evidence="2" type="ORF">GcM3_078023</name>
</gene>
<comment type="caution">
    <text evidence="2">The sequence shown here is derived from an EMBL/GenBank/DDBJ whole genome shotgun (WGS) entry which is preliminary data.</text>
</comment>
<reference evidence="2 3" key="1">
    <citation type="journal article" date="2018" name="BMC Genomics">
        <title>Comparative genome analyses reveal sequence features reflecting distinct modes of host-adaptation between dicot and monocot powdery mildew.</title>
        <authorList>
            <person name="Wu Y."/>
            <person name="Ma X."/>
            <person name="Pan Z."/>
            <person name="Kale S.D."/>
            <person name="Song Y."/>
            <person name="King H."/>
            <person name="Zhang Q."/>
            <person name="Presley C."/>
            <person name="Deng X."/>
            <person name="Wei C.I."/>
            <person name="Xiao S."/>
        </authorList>
    </citation>
    <scope>NUCLEOTIDE SEQUENCE [LARGE SCALE GENOMIC DNA]</scope>
    <source>
        <strain evidence="2">UMSG3</strain>
    </source>
</reference>
<evidence type="ECO:0000313" key="3">
    <source>
        <dbReference type="Proteomes" id="UP000283383"/>
    </source>
</evidence>
<proteinExistence type="predicted"/>
<keyword evidence="3" id="KW-1185">Reference proteome</keyword>
<dbReference type="EMBL" id="MCBQ01007838">
    <property type="protein sequence ID" value="RKF76537.1"/>
    <property type="molecule type" value="Genomic_DNA"/>
</dbReference>
<feature type="compositionally biased region" description="Acidic residues" evidence="1">
    <location>
        <begin position="76"/>
        <end position="87"/>
    </location>
</feature>
<dbReference type="AlphaFoldDB" id="A0A420IPV3"/>
<feature type="region of interest" description="Disordered" evidence="1">
    <location>
        <begin position="64"/>
        <end position="96"/>
    </location>
</feature>
<evidence type="ECO:0000256" key="1">
    <source>
        <dbReference type="SAM" id="MobiDB-lite"/>
    </source>
</evidence>
<dbReference type="Proteomes" id="UP000283383">
    <property type="component" value="Unassembled WGS sequence"/>
</dbReference>
<sequence>MKGNYHNAKWAVKFSGPNPTKFVKQMTCGNEKVLVTQEPYSTCRFRGNSGHTLFECTDKTELELGPESWEGQVGELDSERDSDEEMAENSNVDNKE</sequence>
<accession>A0A420IPV3</accession>
<evidence type="ECO:0000313" key="2">
    <source>
        <dbReference type="EMBL" id="RKF76537.1"/>
    </source>
</evidence>
<protein>
    <submittedName>
        <fullName evidence="2">Uncharacterized protein</fullName>
    </submittedName>
</protein>
<organism evidence="2 3">
    <name type="scientific">Golovinomyces cichoracearum</name>
    <dbReference type="NCBI Taxonomy" id="62708"/>
    <lineage>
        <taxon>Eukaryota</taxon>
        <taxon>Fungi</taxon>
        <taxon>Dikarya</taxon>
        <taxon>Ascomycota</taxon>
        <taxon>Pezizomycotina</taxon>
        <taxon>Leotiomycetes</taxon>
        <taxon>Erysiphales</taxon>
        <taxon>Erysiphaceae</taxon>
        <taxon>Golovinomyces</taxon>
    </lineage>
</organism>